<accession>A0ABP7RZW1</accession>
<dbReference type="InterPro" id="IPR024344">
    <property type="entry name" value="MDMPI_metal-binding"/>
</dbReference>
<evidence type="ECO:0000259" key="1">
    <source>
        <dbReference type="Pfam" id="PF08608"/>
    </source>
</evidence>
<evidence type="ECO:0000259" key="2">
    <source>
        <dbReference type="Pfam" id="PF11716"/>
    </source>
</evidence>
<dbReference type="Pfam" id="PF08608">
    <property type="entry name" value="Wyosine_form"/>
    <property type="match status" value="1"/>
</dbReference>
<sequence length="263" mass="28408">MTDLIALSADLRAEGDELDALVAGLDDPGWRTLTPAEGWTVAHQVSHLAWTDRLSVLSLRDPEAFTAELGGALADPTAFVEAGAAEGTTEHPSELLRRWRRGRSELTAALALADPTAKLPWFGPPMKPLSMATARIMETWAHGQDVADALGVTRRPTARLRHIAHLGVRTRGFAFQVNGKTAPEDPVRVELTGPESTLWAWGPDDAEQRVTGSARDFCLLVTQRRHLDDLDVTATGEVARTWLGLAQAFAGPPGRGRKAGQFS</sequence>
<dbReference type="NCBIfam" id="TIGR03084">
    <property type="entry name" value="TIGR03084 family metal-binding protein"/>
    <property type="match status" value="1"/>
</dbReference>
<dbReference type="InterPro" id="IPR017518">
    <property type="entry name" value="CHP03084"/>
</dbReference>
<reference evidence="4" key="1">
    <citation type="journal article" date="2019" name="Int. J. Syst. Evol. Microbiol.">
        <title>The Global Catalogue of Microorganisms (GCM) 10K type strain sequencing project: providing services to taxonomists for standard genome sequencing and annotation.</title>
        <authorList>
            <consortium name="The Broad Institute Genomics Platform"/>
            <consortium name="The Broad Institute Genome Sequencing Center for Infectious Disease"/>
            <person name="Wu L."/>
            <person name="Ma J."/>
        </authorList>
    </citation>
    <scope>NUCLEOTIDE SEQUENCE [LARGE SCALE GENOMIC DNA]</scope>
    <source>
        <strain evidence="4">JCM 17342</strain>
    </source>
</reference>
<feature type="domain" description="Mycothiol-dependent maleylpyruvate isomerase metal-binding" evidence="2">
    <location>
        <begin position="11"/>
        <end position="147"/>
    </location>
</feature>
<proteinExistence type="predicted"/>
<feature type="domain" description="tRNA wybutosine-synthesis" evidence="1">
    <location>
        <begin position="184"/>
        <end position="235"/>
    </location>
</feature>
<dbReference type="InterPro" id="IPR017517">
    <property type="entry name" value="Maleyloyr_isom"/>
</dbReference>
<organism evidence="3 4">
    <name type="scientific">Allokutzneria multivorans</name>
    <dbReference type="NCBI Taxonomy" id="1142134"/>
    <lineage>
        <taxon>Bacteria</taxon>
        <taxon>Bacillati</taxon>
        <taxon>Actinomycetota</taxon>
        <taxon>Actinomycetes</taxon>
        <taxon>Pseudonocardiales</taxon>
        <taxon>Pseudonocardiaceae</taxon>
        <taxon>Allokutzneria</taxon>
    </lineage>
</organism>
<dbReference type="Pfam" id="PF11716">
    <property type="entry name" value="MDMPI_N"/>
    <property type="match status" value="1"/>
</dbReference>
<dbReference type="InterPro" id="IPR034660">
    <property type="entry name" value="DinB/YfiT-like"/>
</dbReference>
<dbReference type="RefSeq" id="WP_344874421.1">
    <property type="nucleotide sequence ID" value="NZ_BAABAL010000008.1"/>
</dbReference>
<comment type="caution">
    <text evidence="3">The sequence shown here is derived from an EMBL/GenBank/DDBJ whole genome shotgun (WGS) entry which is preliminary data.</text>
</comment>
<dbReference type="NCBIfam" id="TIGR03083">
    <property type="entry name" value="maleylpyruvate isomerase family mycothiol-dependent enzyme"/>
    <property type="match status" value="1"/>
</dbReference>
<dbReference type="Proteomes" id="UP001501747">
    <property type="component" value="Unassembled WGS sequence"/>
</dbReference>
<dbReference type="Gene3D" id="1.20.120.450">
    <property type="entry name" value="dinb family like domain"/>
    <property type="match status" value="1"/>
</dbReference>
<name>A0ABP7RZW1_9PSEU</name>
<keyword evidence="4" id="KW-1185">Reference proteome</keyword>
<evidence type="ECO:0000313" key="3">
    <source>
        <dbReference type="EMBL" id="GAA4004407.1"/>
    </source>
</evidence>
<dbReference type="EMBL" id="BAABAL010000008">
    <property type="protein sequence ID" value="GAA4004407.1"/>
    <property type="molecule type" value="Genomic_DNA"/>
</dbReference>
<gene>
    <name evidence="3" type="ORF">GCM10022247_26790</name>
</gene>
<evidence type="ECO:0000313" key="4">
    <source>
        <dbReference type="Proteomes" id="UP001501747"/>
    </source>
</evidence>
<dbReference type="InterPro" id="IPR013917">
    <property type="entry name" value="tRNA_wybutosine-synth"/>
</dbReference>
<dbReference type="SUPFAM" id="SSF109854">
    <property type="entry name" value="DinB/YfiT-like putative metalloenzymes"/>
    <property type="match status" value="1"/>
</dbReference>
<protein>
    <submittedName>
        <fullName evidence="3">TIGR03084 family metal-binding protein</fullName>
    </submittedName>
</protein>